<dbReference type="EMBL" id="MU275909">
    <property type="protein sequence ID" value="KAI0047195.1"/>
    <property type="molecule type" value="Genomic_DNA"/>
</dbReference>
<proteinExistence type="predicted"/>
<name>A0ACB8RT26_9AGAM</name>
<reference evidence="1" key="2">
    <citation type="journal article" date="2022" name="New Phytol.">
        <title>Evolutionary transition to the ectomycorrhizal habit in the genomes of a hyperdiverse lineage of mushroom-forming fungi.</title>
        <authorList>
            <person name="Looney B."/>
            <person name="Miyauchi S."/>
            <person name="Morin E."/>
            <person name="Drula E."/>
            <person name="Courty P.E."/>
            <person name="Kohler A."/>
            <person name="Kuo A."/>
            <person name="LaButti K."/>
            <person name="Pangilinan J."/>
            <person name="Lipzen A."/>
            <person name="Riley R."/>
            <person name="Andreopoulos W."/>
            <person name="He G."/>
            <person name="Johnson J."/>
            <person name="Nolan M."/>
            <person name="Tritt A."/>
            <person name="Barry K.W."/>
            <person name="Grigoriev I.V."/>
            <person name="Nagy L.G."/>
            <person name="Hibbett D."/>
            <person name="Henrissat B."/>
            <person name="Matheny P.B."/>
            <person name="Labbe J."/>
            <person name="Martin F.M."/>
        </authorList>
    </citation>
    <scope>NUCLEOTIDE SEQUENCE</scope>
    <source>
        <strain evidence="1">FP105234-sp</strain>
    </source>
</reference>
<comment type="caution">
    <text evidence="1">The sequence shown here is derived from an EMBL/GenBank/DDBJ whole genome shotgun (WGS) entry which is preliminary data.</text>
</comment>
<dbReference type="Proteomes" id="UP000814033">
    <property type="component" value="Unassembled WGS sequence"/>
</dbReference>
<reference evidence="1" key="1">
    <citation type="submission" date="2021-02" db="EMBL/GenBank/DDBJ databases">
        <authorList>
            <consortium name="DOE Joint Genome Institute"/>
            <person name="Ahrendt S."/>
            <person name="Looney B.P."/>
            <person name="Miyauchi S."/>
            <person name="Morin E."/>
            <person name="Drula E."/>
            <person name="Courty P.E."/>
            <person name="Chicoki N."/>
            <person name="Fauchery L."/>
            <person name="Kohler A."/>
            <person name="Kuo A."/>
            <person name="Labutti K."/>
            <person name="Pangilinan J."/>
            <person name="Lipzen A."/>
            <person name="Riley R."/>
            <person name="Andreopoulos W."/>
            <person name="He G."/>
            <person name="Johnson J."/>
            <person name="Barry K.W."/>
            <person name="Grigoriev I.V."/>
            <person name="Nagy L."/>
            <person name="Hibbett D."/>
            <person name="Henrissat B."/>
            <person name="Matheny P.B."/>
            <person name="Labbe J."/>
            <person name="Martin F."/>
        </authorList>
    </citation>
    <scope>NUCLEOTIDE SEQUENCE</scope>
    <source>
        <strain evidence="1">FP105234-sp</strain>
    </source>
</reference>
<evidence type="ECO:0000313" key="1">
    <source>
        <dbReference type="EMBL" id="KAI0047195.1"/>
    </source>
</evidence>
<organism evidence="1 2">
    <name type="scientific">Auriscalpium vulgare</name>
    <dbReference type="NCBI Taxonomy" id="40419"/>
    <lineage>
        <taxon>Eukaryota</taxon>
        <taxon>Fungi</taxon>
        <taxon>Dikarya</taxon>
        <taxon>Basidiomycota</taxon>
        <taxon>Agaricomycotina</taxon>
        <taxon>Agaricomycetes</taxon>
        <taxon>Russulales</taxon>
        <taxon>Auriscalpiaceae</taxon>
        <taxon>Auriscalpium</taxon>
    </lineage>
</organism>
<sequence>MSRLRRRLGDARIAWQMNLSWEVASDLGRRTGTWEVAFKVRTLQGRSSAHLSSELCTHILRSRANGTSTFLVMLVWVALYDAVQRKNVTKRRGMSGCDQGAR</sequence>
<accession>A0ACB8RT26</accession>
<keyword evidence="2" id="KW-1185">Reference proteome</keyword>
<evidence type="ECO:0000313" key="2">
    <source>
        <dbReference type="Proteomes" id="UP000814033"/>
    </source>
</evidence>
<protein>
    <submittedName>
        <fullName evidence="1">Uncharacterized protein</fullName>
    </submittedName>
</protein>
<gene>
    <name evidence="1" type="ORF">FA95DRAFT_1278913</name>
</gene>